<feature type="binding site" evidence="11">
    <location>
        <position position="114"/>
    </location>
    <ligand>
        <name>NAD(+)</name>
        <dbReference type="ChEBI" id="CHEBI:57540"/>
    </ligand>
</feature>
<proteinExistence type="inferred from homology"/>
<keyword evidence="7 11" id="KW-0460">Magnesium</keyword>
<dbReference type="PANTHER" id="PTHR23389:SF9">
    <property type="entry name" value="DNA LIGASE"/>
    <property type="match status" value="1"/>
</dbReference>
<dbReference type="Proteomes" id="UP001232493">
    <property type="component" value="Chromosome"/>
</dbReference>
<gene>
    <name evidence="11 13" type="primary">ligA</name>
    <name evidence="13" type="ORF">JRV97_10720</name>
</gene>
<dbReference type="SMART" id="SM00532">
    <property type="entry name" value="LIGANc"/>
    <property type="match status" value="1"/>
</dbReference>
<feature type="binding site" evidence="11">
    <location>
        <position position="424"/>
    </location>
    <ligand>
        <name>Zn(2+)</name>
        <dbReference type="ChEBI" id="CHEBI:29105"/>
    </ligand>
</feature>
<dbReference type="PROSITE" id="PS50172">
    <property type="entry name" value="BRCT"/>
    <property type="match status" value="1"/>
</dbReference>
<dbReference type="InterPro" id="IPR001679">
    <property type="entry name" value="DNA_ligase"/>
</dbReference>
<dbReference type="InterPro" id="IPR013840">
    <property type="entry name" value="DNAligase_N"/>
</dbReference>
<dbReference type="InterPro" id="IPR013839">
    <property type="entry name" value="DNAligase_adenylation"/>
</dbReference>
<dbReference type="InterPro" id="IPR003583">
    <property type="entry name" value="Hlx-hairpin-Hlx_DNA-bd_motif"/>
</dbReference>
<keyword evidence="14" id="KW-1185">Reference proteome</keyword>
<reference evidence="13 14" key="1">
    <citation type="submission" date="2021-02" db="EMBL/GenBank/DDBJ databases">
        <title>Characterization of Marinitoga sp. nov. str. BP5-C20A.</title>
        <authorList>
            <person name="Erauso G."/>
            <person name="Postec A."/>
        </authorList>
    </citation>
    <scope>NUCLEOTIDE SEQUENCE [LARGE SCALE GENOMIC DNA]</scope>
    <source>
        <strain evidence="13 14">BP5-C20A</strain>
    </source>
</reference>
<feature type="binding site" evidence="11">
    <location>
        <position position="287"/>
    </location>
    <ligand>
        <name>NAD(+)</name>
        <dbReference type="ChEBI" id="CHEBI:57540"/>
    </ligand>
</feature>
<dbReference type="NCBIfam" id="NF005932">
    <property type="entry name" value="PRK07956.1"/>
    <property type="match status" value="1"/>
</dbReference>
<keyword evidence="5 11" id="KW-0227">DNA damage</keyword>
<keyword evidence="11" id="KW-0464">Manganese</keyword>
<dbReference type="CDD" id="cd17748">
    <property type="entry name" value="BRCT_DNA_ligase_like"/>
    <property type="match status" value="1"/>
</dbReference>
<feature type="binding site" evidence="11">
    <location>
        <position position="171"/>
    </location>
    <ligand>
        <name>NAD(+)</name>
        <dbReference type="ChEBI" id="CHEBI:57540"/>
    </ligand>
</feature>
<dbReference type="Gene3D" id="3.40.50.10190">
    <property type="entry name" value="BRCT domain"/>
    <property type="match status" value="1"/>
</dbReference>
<dbReference type="EMBL" id="CP069362">
    <property type="protein sequence ID" value="WGS64812.1"/>
    <property type="molecule type" value="Genomic_DNA"/>
</dbReference>
<dbReference type="InterPro" id="IPR001357">
    <property type="entry name" value="BRCT_dom"/>
</dbReference>
<sequence length="666" mass="76069">MIPENIKKEYNELKNLIEKYNYHYYVLNNPLISDTDYDKLFNKFIKLEKKYPELKTPDSPSYRVGGYIISEFKTVQHTVPMLSLDNTYNEQDILEFHERVKKLLNKENVDYSCELKIDGISISLRYEKGILSQAITRGNGITGDDVTENVKTIRSIPLKLKEEIDIEVRGEIFMPKKEFLRINEQREEEGLAVFANPRNATAGTIKSLDTSEVAKRHLDSFIYYILNPENYNLKTQYEALIYLKDLGFKTNEHSKLAKNIDEVIEYWKYWTENKKDLDYDIDGTVIKVNSFEEQAILGSTARSPRWAIAFKFPAEQAITKVKDIVFQVGSTGIITPVAIFEPVFLEGTTVQRASLHNFEYIKERDIRINDYVKIEKAGGIIPQIVNVIIEKRNGNEIPVKEPEKCPVCGGEVGKLNPSEVAIRCLNPLCKAKLKRNLEVWVSRDAMNIQGLGPKLINRIVEAKLVEKVSDLYKLDHFKLATLGYGVGPKMISKILQQIEDSKQRGLDKVLYGLGIPNVGKKIAKDLAKKFKSIDNLITAEYDELISIEGIGDDIAQQIYDFFRNDRVREIIDELKKAGVKLENEEITSEGIFNGVSICATGELERMPRSKLKELIEKNGGVFKDTVTKKLDLLVVGKNAGSKLEKAKKFGIPIMTEEEFFNKYNIM</sequence>
<dbReference type="SUPFAM" id="SSF56091">
    <property type="entry name" value="DNA ligase/mRNA capping enzyme, catalytic domain"/>
    <property type="match status" value="1"/>
</dbReference>
<dbReference type="InterPro" id="IPR041663">
    <property type="entry name" value="DisA/LigA_HHH"/>
</dbReference>
<dbReference type="Gene3D" id="6.20.10.30">
    <property type="match status" value="1"/>
</dbReference>
<keyword evidence="8 11" id="KW-0520">NAD</keyword>
<dbReference type="Pfam" id="PF03119">
    <property type="entry name" value="DNA_ligase_ZBD"/>
    <property type="match status" value="1"/>
</dbReference>
<dbReference type="Gene3D" id="1.10.287.610">
    <property type="entry name" value="Helix hairpin bin"/>
    <property type="match status" value="1"/>
</dbReference>
<evidence type="ECO:0000256" key="3">
    <source>
        <dbReference type="ARBA" id="ARBA00022705"/>
    </source>
</evidence>
<dbReference type="Pfam" id="PF01653">
    <property type="entry name" value="DNA_ligase_aden"/>
    <property type="match status" value="1"/>
</dbReference>
<dbReference type="SUPFAM" id="SSF50249">
    <property type="entry name" value="Nucleic acid-binding proteins"/>
    <property type="match status" value="1"/>
</dbReference>
<feature type="binding site" evidence="11">
    <location>
        <begin position="83"/>
        <end position="84"/>
    </location>
    <ligand>
        <name>NAD(+)</name>
        <dbReference type="ChEBI" id="CHEBI:57540"/>
    </ligand>
</feature>
<evidence type="ECO:0000256" key="8">
    <source>
        <dbReference type="ARBA" id="ARBA00023027"/>
    </source>
</evidence>
<evidence type="ECO:0000256" key="7">
    <source>
        <dbReference type="ARBA" id="ARBA00022842"/>
    </source>
</evidence>
<feature type="binding site" evidence="11">
    <location>
        <position position="408"/>
    </location>
    <ligand>
        <name>Zn(2+)</name>
        <dbReference type="ChEBI" id="CHEBI:29105"/>
    </ligand>
</feature>
<comment type="cofactor">
    <cofactor evidence="11">
        <name>Mg(2+)</name>
        <dbReference type="ChEBI" id="CHEBI:18420"/>
    </cofactor>
    <cofactor evidence="11">
        <name>Mn(2+)</name>
        <dbReference type="ChEBI" id="CHEBI:29035"/>
    </cofactor>
</comment>
<dbReference type="SUPFAM" id="SSF47781">
    <property type="entry name" value="RuvA domain 2-like"/>
    <property type="match status" value="1"/>
</dbReference>
<dbReference type="EC" id="6.5.1.2" evidence="11"/>
<evidence type="ECO:0000256" key="2">
    <source>
        <dbReference type="ARBA" id="ARBA00022598"/>
    </source>
</evidence>
<dbReference type="Gene3D" id="3.30.470.30">
    <property type="entry name" value="DNA ligase/mRNA capping enzyme"/>
    <property type="match status" value="1"/>
</dbReference>
<protein>
    <recommendedName>
        <fullName evidence="11">DNA ligase</fullName>
        <ecNumber evidence="11">6.5.1.2</ecNumber>
    </recommendedName>
    <alternativeName>
        <fullName evidence="11">Polydeoxyribonucleotide synthase [NAD(+)]</fullName>
    </alternativeName>
</protein>
<comment type="catalytic activity">
    <reaction evidence="10 11">
        <text>NAD(+) + (deoxyribonucleotide)n-3'-hydroxyl + 5'-phospho-(deoxyribonucleotide)m = (deoxyribonucleotide)n+m + AMP + beta-nicotinamide D-nucleotide.</text>
        <dbReference type="EC" id="6.5.1.2"/>
    </reaction>
</comment>
<dbReference type="Pfam" id="PF12826">
    <property type="entry name" value="HHH_2"/>
    <property type="match status" value="1"/>
</dbReference>
<dbReference type="InterPro" id="IPR010994">
    <property type="entry name" value="RuvA_2-like"/>
</dbReference>
<dbReference type="SMART" id="SM00292">
    <property type="entry name" value="BRCT"/>
    <property type="match status" value="1"/>
</dbReference>
<dbReference type="InterPro" id="IPR036420">
    <property type="entry name" value="BRCT_dom_sf"/>
</dbReference>
<feature type="domain" description="BRCT" evidence="12">
    <location>
        <begin position="587"/>
        <end position="666"/>
    </location>
</feature>
<evidence type="ECO:0000256" key="5">
    <source>
        <dbReference type="ARBA" id="ARBA00022763"/>
    </source>
</evidence>
<comment type="function">
    <text evidence="1 11">DNA ligase that catalyzes the formation of phosphodiester linkages between 5'-phosphoryl and 3'-hydroxyl groups in double-stranded DNA using NAD as a coenzyme and as the energy source for the reaction. It is essential for DNA replication and repair of damaged DNA.</text>
</comment>
<name>A0ABY8PQB8_9BACT</name>
<evidence type="ECO:0000313" key="13">
    <source>
        <dbReference type="EMBL" id="WGS64812.1"/>
    </source>
</evidence>
<evidence type="ECO:0000313" key="14">
    <source>
        <dbReference type="Proteomes" id="UP001232493"/>
    </source>
</evidence>
<dbReference type="Pfam" id="PF14520">
    <property type="entry name" value="HHH_5"/>
    <property type="match status" value="1"/>
</dbReference>
<evidence type="ECO:0000256" key="1">
    <source>
        <dbReference type="ARBA" id="ARBA00004067"/>
    </source>
</evidence>
<feature type="binding site" evidence="11">
    <location>
        <position position="405"/>
    </location>
    <ligand>
        <name>Zn(2+)</name>
        <dbReference type="ChEBI" id="CHEBI:29105"/>
    </ligand>
</feature>
<dbReference type="NCBIfam" id="TIGR00575">
    <property type="entry name" value="dnlj"/>
    <property type="match status" value="1"/>
</dbReference>
<evidence type="ECO:0000259" key="12">
    <source>
        <dbReference type="PROSITE" id="PS50172"/>
    </source>
</evidence>
<keyword evidence="2 11" id="KW-0436">Ligase</keyword>
<dbReference type="PIRSF" id="PIRSF001604">
    <property type="entry name" value="LigA"/>
    <property type="match status" value="1"/>
</dbReference>
<keyword evidence="9 11" id="KW-0234">DNA repair</keyword>
<feature type="binding site" evidence="11">
    <location>
        <begin position="34"/>
        <end position="38"/>
    </location>
    <ligand>
        <name>NAD(+)</name>
        <dbReference type="ChEBI" id="CHEBI:57540"/>
    </ligand>
</feature>
<dbReference type="PROSITE" id="PS01055">
    <property type="entry name" value="DNA_LIGASE_N1"/>
    <property type="match status" value="1"/>
</dbReference>
<dbReference type="InterPro" id="IPR018239">
    <property type="entry name" value="DNA_ligase_AS"/>
</dbReference>
<dbReference type="InterPro" id="IPR004149">
    <property type="entry name" value="Znf_DNAligase_C4"/>
</dbReference>
<organism evidence="13 14">
    <name type="scientific">Marinitoga aeolica</name>
    <dbReference type="NCBI Taxonomy" id="2809031"/>
    <lineage>
        <taxon>Bacteria</taxon>
        <taxon>Thermotogati</taxon>
        <taxon>Thermotogota</taxon>
        <taxon>Thermotogae</taxon>
        <taxon>Petrotogales</taxon>
        <taxon>Petrotogaceae</taxon>
        <taxon>Marinitoga</taxon>
    </lineage>
</organism>
<dbReference type="Gene3D" id="2.40.50.140">
    <property type="entry name" value="Nucleic acid-binding proteins"/>
    <property type="match status" value="1"/>
</dbReference>
<evidence type="ECO:0000256" key="4">
    <source>
        <dbReference type="ARBA" id="ARBA00022723"/>
    </source>
</evidence>
<evidence type="ECO:0000256" key="11">
    <source>
        <dbReference type="HAMAP-Rule" id="MF_01588"/>
    </source>
</evidence>
<keyword evidence="3 11" id="KW-0235">DNA replication</keyword>
<dbReference type="CDD" id="cd00114">
    <property type="entry name" value="LIGANc"/>
    <property type="match status" value="1"/>
</dbReference>
<keyword evidence="6 11" id="KW-0862">Zinc</keyword>
<feature type="binding site" evidence="11">
    <location>
        <position position="137"/>
    </location>
    <ligand>
        <name>NAD(+)</name>
        <dbReference type="ChEBI" id="CHEBI:57540"/>
    </ligand>
</feature>
<dbReference type="Pfam" id="PF03120">
    <property type="entry name" value="OB_DNA_ligase"/>
    <property type="match status" value="1"/>
</dbReference>
<dbReference type="PANTHER" id="PTHR23389">
    <property type="entry name" value="CHROMOSOME TRANSMISSION FIDELITY FACTOR 18"/>
    <property type="match status" value="1"/>
</dbReference>
<dbReference type="HAMAP" id="MF_01588">
    <property type="entry name" value="DNA_ligase_A"/>
    <property type="match status" value="1"/>
</dbReference>
<evidence type="ECO:0000256" key="9">
    <source>
        <dbReference type="ARBA" id="ARBA00023204"/>
    </source>
</evidence>
<dbReference type="GO" id="GO:0003911">
    <property type="term" value="F:DNA ligase (NAD+) activity"/>
    <property type="evidence" value="ECO:0007669"/>
    <property type="project" value="UniProtKB-EC"/>
</dbReference>
<evidence type="ECO:0000256" key="10">
    <source>
        <dbReference type="ARBA" id="ARBA00034005"/>
    </source>
</evidence>
<feature type="binding site" evidence="11">
    <location>
        <position position="429"/>
    </location>
    <ligand>
        <name>Zn(2+)</name>
        <dbReference type="ChEBI" id="CHEBI:29105"/>
    </ligand>
</feature>
<accession>A0ABY8PQB8</accession>
<dbReference type="InterPro" id="IPR004150">
    <property type="entry name" value="NAD_DNA_ligase_OB"/>
</dbReference>
<dbReference type="SMART" id="SM00278">
    <property type="entry name" value="HhH1"/>
    <property type="match status" value="2"/>
</dbReference>
<dbReference type="SUPFAM" id="SSF52113">
    <property type="entry name" value="BRCT domain"/>
    <property type="match status" value="1"/>
</dbReference>
<keyword evidence="4 11" id="KW-0479">Metal-binding</keyword>
<dbReference type="InterPro" id="IPR012340">
    <property type="entry name" value="NA-bd_OB-fold"/>
</dbReference>
<feature type="active site" description="N6-AMP-lysine intermediate" evidence="11">
    <location>
        <position position="116"/>
    </location>
</feature>
<feature type="binding site" evidence="11">
    <location>
        <position position="311"/>
    </location>
    <ligand>
        <name>NAD(+)</name>
        <dbReference type="ChEBI" id="CHEBI:57540"/>
    </ligand>
</feature>
<dbReference type="Gene3D" id="1.10.150.20">
    <property type="entry name" value="5' to 3' exonuclease, C-terminal subdomain"/>
    <property type="match status" value="2"/>
</dbReference>
<dbReference type="RefSeq" id="WP_280998750.1">
    <property type="nucleotide sequence ID" value="NZ_CP069362.1"/>
</dbReference>
<comment type="similarity">
    <text evidence="11">Belongs to the NAD-dependent DNA ligase family. LigA subfamily.</text>
</comment>
<dbReference type="Pfam" id="PF00533">
    <property type="entry name" value="BRCT"/>
    <property type="match status" value="1"/>
</dbReference>
<evidence type="ECO:0000256" key="6">
    <source>
        <dbReference type="ARBA" id="ARBA00022833"/>
    </source>
</evidence>